<dbReference type="InterPro" id="IPR012589">
    <property type="entry name" value="Pmp1/Pmp2"/>
</dbReference>
<organism evidence="2 3">
    <name type="scientific">Aspergillus tanneri</name>
    <dbReference type="NCBI Taxonomy" id="1220188"/>
    <lineage>
        <taxon>Eukaryota</taxon>
        <taxon>Fungi</taxon>
        <taxon>Dikarya</taxon>
        <taxon>Ascomycota</taxon>
        <taxon>Pezizomycotina</taxon>
        <taxon>Eurotiomycetes</taxon>
        <taxon>Eurotiomycetidae</taxon>
        <taxon>Eurotiales</taxon>
        <taxon>Aspergillaceae</taxon>
        <taxon>Aspergillus</taxon>
        <taxon>Aspergillus subgen. Circumdati</taxon>
    </lineage>
</organism>
<reference evidence="2 3" key="1">
    <citation type="submission" date="2019-08" db="EMBL/GenBank/DDBJ databases">
        <title>The genome sequence of a newly discovered highly antifungal drug resistant Aspergillus species, Aspergillus tanneri NIH 1004.</title>
        <authorList>
            <person name="Mounaud S."/>
            <person name="Singh I."/>
            <person name="Joardar V."/>
            <person name="Pakala S."/>
            <person name="Pakala S."/>
            <person name="Venepally P."/>
            <person name="Chung J.K."/>
            <person name="Losada L."/>
            <person name="Nierman W.C."/>
        </authorList>
    </citation>
    <scope>NUCLEOTIDE SEQUENCE [LARGE SCALE GENOMIC DNA]</scope>
    <source>
        <strain evidence="2 3">NIH1004</strain>
    </source>
</reference>
<proteinExistence type="predicted"/>
<comment type="caution">
    <text evidence="2">The sequence shown here is derived from an EMBL/GenBank/DDBJ whole genome shotgun (WGS) entry which is preliminary data.</text>
</comment>
<dbReference type="OrthoDB" id="5402816at2759"/>
<keyword evidence="1" id="KW-0472">Membrane</keyword>
<dbReference type="EMBL" id="QUQM01000001">
    <property type="protein sequence ID" value="KAA8650402.1"/>
    <property type="molecule type" value="Genomic_DNA"/>
</dbReference>
<evidence type="ECO:0000313" key="3">
    <source>
        <dbReference type="Proteomes" id="UP000324241"/>
    </source>
</evidence>
<keyword evidence="1" id="KW-0812">Transmembrane</keyword>
<dbReference type="GeneID" id="54325790"/>
<keyword evidence="1" id="KW-1133">Transmembrane helix</keyword>
<dbReference type="VEuPathDB" id="FungiDB:EYZ11_012500"/>
<evidence type="ECO:0000313" key="2">
    <source>
        <dbReference type="EMBL" id="KAA8650402.1"/>
    </source>
</evidence>
<dbReference type="RefSeq" id="XP_033429763.1">
    <property type="nucleotide sequence ID" value="XM_033567768.1"/>
</dbReference>
<sequence>MTEQFPKRPKPYPNRAFRRLNCFLPSTMAAIDALQLEARSQIVKRNWASENPGVILVFCIVFIVAVGIICLLLYRKWLTRKAAKEALQVE</sequence>
<evidence type="ECO:0000256" key="1">
    <source>
        <dbReference type="SAM" id="Phobius"/>
    </source>
</evidence>
<protein>
    <submittedName>
        <fullName evidence="2">Uncharacterized protein</fullName>
    </submittedName>
</protein>
<dbReference type="AlphaFoldDB" id="A0A5M9MTF7"/>
<dbReference type="GO" id="GO:0030234">
    <property type="term" value="F:enzyme regulator activity"/>
    <property type="evidence" value="ECO:0007669"/>
    <property type="project" value="InterPro"/>
</dbReference>
<dbReference type="Proteomes" id="UP000324241">
    <property type="component" value="Unassembled WGS sequence"/>
</dbReference>
<name>A0A5M9MTF7_9EURO</name>
<dbReference type="Pfam" id="PF08114">
    <property type="entry name" value="PMP1_2"/>
    <property type="match status" value="1"/>
</dbReference>
<accession>A0A5M9MTF7</accession>
<gene>
    <name evidence="2" type="ORF">ATNIH1004_003088</name>
</gene>
<feature type="transmembrane region" description="Helical" evidence="1">
    <location>
        <begin position="54"/>
        <end position="74"/>
    </location>
</feature>